<evidence type="ECO:0000256" key="2">
    <source>
        <dbReference type="ARBA" id="ARBA00011981"/>
    </source>
</evidence>
<evidence type="ECO:0000256" key="7">
    <source>
        <dbReference type="ARBA" id="ARBA00049070"/>
    </source>
</evidence>
<comment type="catalytic activity">
    <reaction evidence="5">
        <text>13,14-dihydro-15-oxo-prostaglandin F1alpha + NADP(+) = 15-oxoprostaglandin F1alpha + NADPH + H(+)</text>
        <dbReference type="Rhea" id="RHEA:50592"/>
        <dbReference type="ChEBI" id="CHEBI:15378"/>
        <dbReference type="ChEBI" id="CHEBI:57783"/>
        <dbReference type="ChEBI" id="CHEBI:58349"/>
        <dbReference type="ChEBI" id="CHEBI:79072"/>
        <dbReference type="ChEBI" id="CHEBI:133411"/>
    </reaction>
    <physiologicalReaction direction="right-to-left" evidence="5">
        <dbReference type="Rhea" id="RHEA:50594"/>
    </physiologicalReaction>
</comment>
<comment type="caution">
    <text evidence="10">The sequence shown here is derived from an EMBL/GenBank/DDBJ whole genome shotgun (WGS) entry which is preliminary data.</text>
</comment>
<gene>
    <name evidence="10" type="ORF">FSP39_000359</name>
</gene>
<name>A0AA88Y488_PINIB</name>
<evidence type="ECO:0000256" key="1">
    <source>
        <dbReference type="ARBA" id="ARBA00010460"/>
    </source>
</evidence>
<dbReference type="AlphaFoldDB" id="A0AA88Y488"/>
<dbReference type="SUPFAM" id="SSF50129">
    <property type="entry name" value="GroES-like"/>
    <property type="match status" value="1"/>
</dbReference>
<dbReference type="SUPFAM" id="SSF51735">
    <property type="entry name" value="NAD(P)-binding Rossmann-fold domains"/>
    <property type="match status" value="1"/>
</dbReference>
<feature type="domain" description="Alcohol dehydrogenase-like C-terminal" evidence="8">
    <location>
        <begin position="245"/>
        <end position="381"/>
    </location>
</feature>
<dbReference type="GO" id="GO:0006693">
    <property type="term" value="P:prostaglandin metabolic process"/>
    <property type="evidence" value="ECO:0007669"/>
    <property type="project" value="TreeGrafter"/>
</dbReference>
<dbReference type="InterPro" id="IPR011032">
    <property type="entry name" value="GroES-like_sf"/>
</dbReference>
<evidence type="ECO:0000259" key="9">
    <source>
        <dbReference type="Pfam" id="PF16884"/>
    </source>
</evidence>
<dbReference type="Proteomes" id="UP001186944">
    <property type="component" value="Unassembled WGS sequence"/>
</dbReference>
<comment type="similarity">
    <text evidence="1">Belongs to the NADP-dependent oxidoreductase L4BD family.</text>
</comment>
<keyword evidence="3" id="KW-0560">Oxidoreductase</keyword>
<comment type="catalytic activity">
    <reaction evidence="6">
        <text>13,14-dihydro-15-oxo-PGF2alpha + NADP(+) = 15-oxoprostaglandin F2alpha + NADPH + H(+)</text>
        <dbReference type="Rhea" id="RHEA:50588"/>
        <dbReference type="ChEBI" id="CHEBI:15378"/>
        <dbReference type="ChEBI" id="CHEBI:57783"/>
        <dbReference type="ChEBI" id="CHEBI:58349"/>
        <dbReference type="ChEBI" id="CHEBI:133374"/>
        <dbReference type="ChEBI" id="CHEBI:133409"/>
    </reaction>
    <physiologicalReaction direction="right-to-left" evidence="6">
        <dbReference type="Rhea" id="RHEA:50590"/>
    </physiologicalReaction>
</comment>
<evidence type="ECO:0000256" key="5">
    <source>
        <dbReference type="ARBA" id="ARBA00047878"/>
    </source>
</evidence>
<dbReference type="FunFam" id="3.40.50.720:FF:000121">
    <property type="entry name" value="Prostaglandin reductase 2"/>
    <property type="match status" value="1"/>
</dbReference>
<keyword evidence="11" id="KW-1185">Reference proteome</keyword>
<dbReference type="InterPro" id="IPR036291">
    <property type="entry name" value="NAD(P)-bd_dom_sf"/>
</dbReference>
<dbReference type="InterPro" id="IPR013149">
    <property type="entry name" value="ADH-like_C"/>
</dbReference>
<dbReference type="Pfam" id="PF16884">
    <property type="entry name" value="ADH_N_2"/>
    <property type="match status" value="1"/>
</dbReference>
<reference evidence="10" key="1">
    <citation type="submission" date="2019-08" db="EMBL/GenBank/DDBJ databases">
        <title>The improved chromosome-level genome for the pearl oyster Pinctada fucata martensii using PacBio sequencing and Hi-C.</title>
        <authorList>
            <person name="Zheng Z."/>
        </authorList>
    </citation>
    <scope>NUCLEOTIDE SEQUENCE</scope>
    <source>
        <strain evidence="10">ZZ-2019</strain>
        <tissue evidence="10">Adductor muscle</tissue>
    </source>
</reference>
<sequence>MLFFYTRSPTDIQRSYRAQSSLKKFGKDPAWIPIVTFNQSAILTNVLTQGCRLVKYHVECPFTDSGIISTMQMTNMDNDHIPKYSVNGEPVLDNFYCEECLYPELHQDGEVIIKTLYLSVDPALRCRMNESTGVDYIGPWEVGKPVSGFGGVGKVVESRNASYTPGDLVETATGWPWKSYYSVVLDEGSDLRKMDTALLGGRITLPLTVLGLIGLTSYLGVMEKGHINQDGNQTMVVSGAAGACGSLAGQIGRLLGCSRVVGICGSEEKCQFLTRDLSFDAAINYKKGDITEELKKSCPNGVDIYFDNVGGDISDTVISQMNPNSHVILCGQIAVYNKDVPYPPPIPTHTETILQKNNITRERFLVLNYQEKFTEAMQQLAQWVLQGQLKYRETIAEGIEKAGEAFVSMMRGGNIGKQLVHVADP</sequence>
<accession>A0AA88Y488</accession>
<dbReference type="Gene3D" id="3.90.180.10">
    <property type="entry name" value="Medium-chain alcohol dehydrogenases, catalytic domain"/>
    <property type="match status" value="1"/>
</dbReference>
<dbReference type="Pfam" id="PF00107">
    <property type="entry name" value="ADH_zinc_N"/>
    <property type="match status" value="1"/>
</dbReference>
<dbReference type="EC" id="1.3.1.48" evidence="2"/>
<proteinExistence type="inferred from homology"/>
<dbReference type="GO" id="GO:0047522">
    <property type="term" value="F:15-oxoprostaglandin 13-reductase [NAD(P)+] activity"/>
    <property type="evidence" value="ECO:0007669"/>
    <property type="project" value="UniProtKB-EC"/>
</dbReference>
<dbReference type="PANTHER" id="PTHR43205">
    <property type="entry name" value="PROSTAGLANDIN REDUCTASE"/>
    <property type="match status" value="1"/>
</dbReference>
<dbReference type="InterPro" id="IPR041694">
    <property type="entry name" value="ADH_N_2"/>
</dbReference>
<evidence type="ECO:0000256" key="6">
    <source>
        <dbReference type="ARBA" id="ARBA00048290"/>
    </source>
</evidence>
<feature type="domain" description="Oxidoreductase N-terminal" evidence="9">
    <location>
        <begin position="86"/>
        <end position="176"/>
    </location>
</feature>
<dbReference type="EMBL" id="VSWD01000009">
    <property type="protein sequence ID" value="KAK3092253.1"/>
    <property type="molecule type" value="Genomic_DNA"/>
</dbReference>
<organism evidence="10 11">
    <name type="scientific">Pinctada imbricata</name>
    <name type="common">Atlantic pearl-oyster</name>
    <name type="synonym">Pinctada martensii</name>
    <dbReference type="NCBI Taxonomy" id="66713"/>
    <lineage>
        <taxon>Eukaryota</taxon>
        <taxon>Metazoa</taxon>
        <taxon>Spiralia</taxon>
        <taxon>Lophotrochozoa</taxon>
        <taxon>Mollusca</taxon>
        <taxon>Bivalvia</taxon>
        <taxon>Autobranchia</taxon>
        <taxon>Pteriomorphia</taxon>
        <taxon>Pterioida</taxon>
        <taxon>Pterioidea</taxon>
        <taxon>Pteriidae</taxon>
        <taxon>Pinctada</taxon>
    </lineage>
</organism>
<dbReference type="InterPro" id="IPR045010">
    <property type="entry name" value="MDR_fam"/>
</dbReference>
<dbReference type="Gene3D" id="3.40.50.720">
    <property type="entry name" value="NAD(P)-binding Rossmann-like Domain"/>
    <property type="match status" value="1"/>
</dbReference>
<protein>
    <recommendedName>
        <fullName evidence="4">15-oxoprostaglandin 13-reductase</fullName>
        <ecNumber evidence="2">1.3.1.48</ecNumber>
    </recommendedName>
    <alternativeName>
        <fullName evidence="4">15-oxoprostaglandin 13-reductase</fullName>
    </alternativeName>
</protein>
<comment type="catalytic activity">
    <reaction evidence="7">
        <text>13,14-dihydro-15-oxo-prostaglandin E1 + NADP(+) = 15-oxoprostaglandin E1 + NADPH + H(+)</text>
        <dbReference type="Rhea" id="RHEA:50584"/>
        <dbReference type="ChEBI" id="CHEBI:15378"/>
        <dbReference type="ChEBI" id="CHEBI:57401"/>
        <dbReference type="ChEBI" id="CHEBI:57783"/>
        <dbReference type="ChEBI" id="CHEBI:58349"/>
        <dbReference type="ChEBI" id="CHEBI:133408"/>
    </reaction>
    <physiologicalReaction direction="right-to-left" evidence="7">
        <dbReference type="Rhea" id="RHEA:50586"/>
    </physiologicalReaction>
</comment>
<evidence type="ECO:0000313" key="11">
    <source>
        <dbReference type="Proteomes" id="UP001186944"/>
    </source>
</evidence>
<evidence type="ECO:0000313" key="10">
    <source>
        <dbReference type="EMBL" id="KAK3092253.1"/>
    </source>
</evidence>
<dbReference type="PANTHER" id="PTHR43205:SF5">
    <property type="entry name" value="PROSTAGLANDIN REDUCTASE 2"/>
    <property type="match status" value="1"/>
</dbReference>
<evidence type="ECO:0000256" key="4">
    <source>
        <dbReference type="ARBA" id="ARBA00033119"/>
    </source>
</evidence>
<evidence type="ECO:0000259" key="8">
    <source>
        <dbReference type="Pfam" id="PF00107"/>
    </source>
</evidence>
<evidence type="ECO:0000256" key="3">
    <source>
        <dbReference type="ARBA" id="ARBA00023002"/>
    </source>
</evidence>